<gene>
    <name evidence="1" type="ORF">THF1A12_50120</name>
</gene>
<evidence type="ECO:0000313" key="2">
    <source>
        <dbReference type="Proteomes" id="UP001295462"/>
    </source>
</evidence>
<dbReference type="Proteomes" id="UP001295462">
    <property type="component" value="Unassembled WGS sequence"/>
</dbReference>
<name>A0AAU9QT93_9VIBR</name>
<evidence type="ECO:0000313" key="1">
    <source>
        <dbReference type="EMBL" id="CAH1601593.1"/>
    </source>
</evidence>
<comment type="caution">
    <text evidence="1">The sequence shown here is derived from an EMBL/GenBank/DDBJ whole genome shotgun (WGS) entry which is preliminary data.</text>
</comment>
<organism evidence="1 2">
    <name type="scientific">Vibrio jasicida</name>
    <dbReference type="NCBI Taxonomy" id="766224"/>
    <lineage>
        <taxon>Bacteria</taxon>
        <taxon>Pseudomonadati</taxon>
        <taxon>Pseudomonadota</taxon>
        <taxon>Gammaproteobacteria</taxon>
        <taxon>Vibrionales</taxon>
        <taxon>Vibrionaceae</taxon>
        <taxon>Vibrio</taxon>
    </lineage>
</organism>
<proteinExistence type="predicted"/>
<reference evidence="1" key="1">
    <citation type="submission" date="2022-01" db="EMBL/GenBank/DDBJ databases">
        <authorList>
            <person name="Lagorce A."/>
        </authorList>
    </citation>
    <scope>NUCLEOTIDE SEQUENCE</scope>
    <source>
        <strain evidence="1">Th15_F1_A12</strain>
    </source>
</reference>
<dbReference type="EMBL" id="CAKMUD010000105">
    <property type="protein sequence ID" value="CAH1601593.1"/>
    <property type="molecule type" value="Genomic_DNA"/>
</dbReference>
<accession>A0AAU9QT93</accession>
<sequence length="208" mass="23119">MLQRPILSIDMYQPQFFTNAVQQELRDYQVSTVIEVSNIVEFLTNRAVGLISELGSLPSMYGLSGANLLMTLIRELDMILGDLLTQNDVDIHFFIKLLKQNAVYPARTILDNRTDLNVESALSKLAVEALDADQAQKYSLDGTANDDVSMVLRSVFAKASRKEELVPDTKPHVVSNADVDMGTWLAMLAITYLITLDLVMDGGNYVTN</sequence>
<protein>
    <submittedName>
        <fullName evidence="1">Uncharacterized protein</fullName>
    </submittedName>
</protein>
<dbReference type="AlphaFoldDB" id="A0AAU9QT93"/>